<dbReference type="InterPro" id="IPR004027">
    <property type="entry name" value="SEC_C_motif"/>
</dbReference>
<proteinExistence type="predicted"/>
<dbReference type="Proteomes" id="UP000193738">
    <property type="component" value="Unassembled WGS sequence"/>
</dbReference>
<evidence type="ECO:0000313" key="1">
    <source>
        <dbReference type="EMBL" id="ORV79553.1"/>
    </source>
</evidence>
<protein>
    <submittedName>
        <fullName evidence="1">Uncharacterized protein</fullName>
    </submittedName>
</protein>
<dbReference type="InterPro" id="IPR011990">
    <property type="entry name" value="TPR-like_helical_dom_sf"/>
</dbReference>
<dbReference type="AlphaFoldDB" id="A0A1X1W1D7"/>
<dbReference type="EMBL" id="LQOX01000010">
    <property type="protein sequence ID" value="ORV79553.1"/>
    <property type="molecule type" value="Genomic_DNA"/>
</dbReference>
<dbReference type="STRING" id="1777.AWC07_22230"/>
<dbReference type="Gene3D" id="1.25.40.10">
    <property type="entry name" value="Tetratricopeptide repeat domain"/>
    <property type="match status" value="1"/>
</dbReference>
<dbReference type="SUPFAM" id="SSF103642">
    <property type="entry name" value="Sec-C motif"/>
    <property type="match status" value="1"/>
</dbReference>
<organism evidence="1 2">
    <name type="scientific">Mycobacterium gastri</name>
    <dbReference type="NCBI Taxonomy" id="1777"/>
    <lineage>
        <taxon>Bacteria</taxon>
        <taxon>Bacillati</taxon>
        <taxon>Actinomycetota</taxon>
        <taxon>Actinomycetes</taxon>
        <taxon>Mycobacteriales</taxon>
        <taxon>Mycobacteriaceae</taxon>
        <taxon>Mycobacterium</taxon>
    </lineage>
</organism>
<dbReference type="RefSeq" id="WP_036408772.1">
    <property type="nucleotide sequence ID" value="NZ_LQOX01000010.1"/>
</dbReference>
<evidence type="ECO:0000313" key="2">
    <source>
        <dbReference type="Proteomes" id="UP000193738"/>
    </source>
</evidence>
<keyword evidence="2" id="KW-1185">Reference proteome</keyword>
<sequence length="848" mass="92571">MTDAVGGSETLARILTEHGPLDADEFAARLRDGGVADLDAVLDQVLDEIETPARQLVDNRWVWLPTVLAGRVFTHRVGAAELAHDLLTVTPDLDPITALCEHEEYRRLADGTPAQVIIAEFDDGLLEQRGIPDEAVDPHGALLLAPSTLAALGVAEGDLVGIRLTDQGLTVERVSDTGPAGDVGARLAATLDAEEPEYFDAAVWTVCAENPQLFTEPLPPLSEIVDDYGLERRGEWLATRGFDFDAWQFDQGCAALAERHDLDAEDAFALFTLIRFYDRIALLLAAAVEDDSPEEAVAAALAGLATPEFDHLADLVGELGTALADPPLAELLVAETVGTESVGVVALGLFAEALESKVPRAARVACRWLRAVALERIGDIEAAERELLAAESMDPDWPLPLFDLARIASDRGDVERGLALLRRAGAEPDYPLVELLEQYRTEPRRDVGRNDLCWCGSGRKYKKCHLGREQLPLDDRARWLYAKAIQHALVSGWNELLIDVAYERSRHAGDDPYALTTALGDPLVIDAVLFEGGAFEEFLEIRGSLLPDDERLLAPQWLLVQRSVFEVERVQRGHSVTVRDLRSGDTHEVREQAASRQLMPGQLLCARVLPTGDTTRFFGGVEPVALYERDPLIELLDTEPDAVTLVAYLSQRFAPPALTNTEGDPLAICAATVRVGDPAAIQAALDHTYDRVEGETPPRWHEYVNDDGTQWIRATLVLDADTLRVETNSNERMDRVLATVGALDPAMSVLEDSRRPMGDTRELAEQLPVSGDDAPDGPEVAAALEEFVRDYETKWLDRPLPALEGRTPRQAADDPTRRGDLIKLLDSFPAAAGAGAMDVNRLRASLGL</sequence>
<accession>A0A1X1W1D7</accession>
<dbReference type="Pfam" id="PF02810">
    <property type="entry name" value="SEC-C"/>
    <property type="match status" value="1"/>
</dbReference>
<gene>
    <name evidence="1" type="ORF">AWC07_22230</name>
</gene>
<name>A0A1X1W1D7_MYCGS</name>
<dbReference type="SUPFAM" id="SSF48452">
    <property type="entry name" value="TPR-like"/>
    <property type="match status" value="1"/>
</dbReference>
<reference evidence="1 2" key="1">
    <citation type="submission" date="2016-01" db="EMBL/GenBank/DDBJ databases">
        <title>The new phylogeny of the genus Mycobacterium.</title>
        <authorList>
            <person name="Tarcisio F."/>
            <person name="Conor M."/>
            <person name="Antonella G."/>
            <person name="Elisabetta G."/>
            <person name="Giulia F.S."/>
            <person name="Sara T."/>
            <person name="Anna F."/>
            <person name="Clotilde B."/>
            <person name="Roberto B."/>
            <person name="Veronica D.S."/>
            <person name="Fabio R."/>
            <person name="Monica P."/>
            <person name="Olivier J."/>
            <person name="Enrico T."/>
            <person name="Nicola S."/>
        </authorList>
    </citation>
    <scope>NUCLEOTIDE SEQUENCE [LARGE SCALE GENOMIC DNA]</scope>
    <source>
        <strain evidence="1 2">DSM 43505</strain>
    </source>
</reference>
<dbReference type="Gene3D" id="3.10.450.50">
    <property type="match status" value="1"/>
</dbReference>
<comment type="caution">
    <text evidence="1">The sequence shown here is derived from an EMBL/GenBank/DDBJ whole genome shotgun (WGS) entry which is preliminary data.</text>
</comment>